<dbReference type="GO" id="GO:0000103">
    <property type="term" value="P:sulfate assimilation"/>
    <property type="evidence" value="ECO:0007669"/>
    <property type="project" value="InterPro"/>
</dbReference>
<dbReference type="EMBL" id="JACNEP010000002">
    <property type="protein sequence ID" value="MBC3764728.1"/>
    <property type="molecule type" value="Genomic_DNA"/>
</dbReference>
<keyword evidence="13" id="KW-1185">Reference proteome</keyword>
<comment type="function">
    <text evidence="11">High affinity, high specificity proton-dependent sulfate transporter, which mediates sulfate uptake. Provides the sulfur source for the cysteine synthesis pathway.</text>
</comment>
<evidence type="ECO:0000256" key="6">
    <source>
        <dbReference type="ARBA" id="ARBA00022692"/>
    </source>
</evidence>
<keyword evidence="10 11" id="KW-0198">Cysteine biosynthesis</keyword>
<feature type="transmembrane region" description="Helical" evidence="11">
    <location>
        <begin position="20"/>
        <end position="39"/>
    </location>
</feature>
<dbReference type="HAMAP" id="MF_00468">
    <property type="entry name" value="CysZ"/>
    <property type="match status" value="1"/>
</dbReference>
<dbReference type="RefSeq" id="WP_186505586.1">
    <property type="nucleotide sequence ID" value="NZ_JACNEP010000002.1"/>
</dbReference>
<evidence type="ECO:0000313" key="12">
    <source>
        <dbReference type="EMBL" id="MBC3764728.1"/>
    </source>
</evidence>
<keyword evidence="6 11" id="KW-0812">Transmembrane</keyword>
<sequence length="235" mass="27087">MSYFFQGFELIQVKGLKRFVLVPLLVNLILFISAFYYLFGEIKRLMDWMTASIPDWLSWLSYIAWPVLLIAVLVLFSFIFTTLANWLAAPFNGLLAEKVERHLSGQVMGSDGLTAIIKDIPRTLAREWRKLVYYLPRAVGFLILFWLLPVVGQIIWFLFCSWMMAIQYCDYAFDNHKVGFNQMRDVIGRDKSSAFGFGAVTCLFGMIPIVNFIVMPVAICGATAMWVDRYKAHFK</sequence>
<keyword evidence="7 11" id="KW-1133">Transmembrane helix</keyword>
<evidence type="ECO:0000313" key="13">
    <source>
        <dbReference type="Proteomes" id="UP000601768"/>
    </source>
</evidence>
<feature type="transmembrane region" description="Helical" evidence="11">
    <location>
        <begin position="194"/>
        <end position="227"/>
    </location>
</feature>
<keyword evidence="3 11" id="KW-1003">Cell membrane</keyword>
<comment type="caution">
    <text evidence="12">The sequence shown here is derived from an EMBL/GenBank/DDBJ whole genome shotgun (WGS) entry which is preliminary data.</text>
</comment>
<dbReference type="PANTHER" id="PTHR37468">
    <property type="entry name" value="SULFATE TRANSPORTER CYSZ"/>
    <property type="match status" value="1"/>
</dbReference>
<dbReference type="AlphaFoldDB" id="A0A8J6ISR5"/>
<reference evidence="12" key="1">
    <citation type="journal article" date="2018" name="Int. J. Syst. Evol. Microbiol.">
        <title>Neptunicella marina gen. nov., sp. nov., isolated from surface seawater.</title>
        <authorList>
            <person name="Liu X."/>
            <person name="Lai Q."/>
            <person name="Du Y."/>
            <person name="Zhang X."/>
            <person name="Liu Z."/>
            <person name="Sun F."/>
            <person name="Shao Z."/>
        </authorList>
    </citation>
    <scope>NUCLEOTIDE SEQUENCE</scope>
    <source>
        <strain evidence="12">S27-2</strain>
    </source>
</reference>
<evidence type="ECO:0000256" key="7">
    <source>
        <dbReference type="ARBA" id="ARBA00022989"/>
    </source>
</evidence>
<evidence type="ECO:0000256" key="4">
    <source>
        <dbReference type="ARBA" id="ARBA00022519"/>
    </source>
</evidence>
<proteinExistence type="inferred from homology"/>
<dbReference type="NCBIfam" id="NF003433">
    <property type="entry name" value="PRK04949.1"/>
    <property type="match status" value="1"/>
</dbReference>
<evidence type="ECO:0000256" key="2">
    <source>
        <dbReference type="ARBA" id="ARBA00022448"/>
    </source>
</evidence>
<dbReference type="GO" id="GO:0019344">
    <property type="term" value="P:cysteine biosynthetic process"/>
    <property type="evidence" value="ECO:0007669"/>
    <property type="project" value="UniProtKB-UniRule"/>
</dbReference>
<dbReference type="Proteomes" id="UP000601768">
    <property type="component" value="Unassembled WGS sequence"/>
</dbReference>
<dbReference type="InterPro" id="IPR050480">
    <property type="entry name" value="CysZ-like"/>
</dbReference>
<evidence type="ECO:0000256" key="3">
    <source>
        <dbReference type="ARBA" id="ARBA00022475"/>
    </source>
</evidence>
<dbReference type="InterPro" id="IPR059112">
    <property type="entry name" value="CysZ/EI24"/>
</dbReference>
<comment type="caution">
    <text evidence="11">Lacks conserved residue(s) required for the propagation of feature annotation.</text>
</comment>
<keyword evidence="8 11" id="KW-0764">Sulfate transport</keyword>
<evidence type="ECO:0000256" key="11">
    <source>
        <dbReference type="HAMAP-Rule" id="MF_00468"/>
    </source>
</evidence>
<organism evidence="12 13">
    <name type="scientific">Neptunicella marina</name>
    <dbReference type="NCBI Taxonomy" id="2125989"/>
    <lineage>
        <taxon>Bacteria</taxon>
        <taxon>Pseudomonadati</taxon>
        <taxon>Pseudomonadota</taxon>
        <taxon>Gammaproteobacteria</taxon>
        <taxon>Alteromonadales</taxon>
        <taxon>Alteromonadaceae</taxon>
        <taxon>Neptunicella</taxon>
    </lineage>
</organism>
<keyword evidence="2 11" id="KW-0813">Transport</keyword>
<comment type="subcellular location">
    <subcellularLocation>
        <location evidence="11">Cell inner membrane</location>
        <topology evidence="11">Multi-pass membrane protein</topology>
    </subcellularLocation>
    <subcellularLocation>
        <location evidence="1">Membrane</location>
        <topology evidence="1">Multi-pass membrane protein</topology>
    </subcellularLocation>
</comment>
<accession>A0A8J6ISR5</accession>
<dbReference type="PANTHER" id="PTHR37468:SF1">
    <property type="entry name" value="SULFATE TRANSPORTER CYSZ"/>
    <property type="match status" value="1"/>
</dbReference>
<gene>
    <name evidence="11 12" type="primary">cysZ</name>
    <name evidence="12" type="ORF">H8B19_02495</name>
</gene>
<keyword evidence="5 11" id="KW-0028">Amino-acid biosynthesis</keyword>
<keyword evidence="9 11" id="KW-0472">Membrane</keyword>
<dbReference type="InterPro" id="IPR022985">
    <property type="entry name" value="Sulfate_CysZ"/>
</dbReference>
<evidence type="ECO:0000256" key="1">
    <source>
        <dbReference type="ARBA" id="ARBA00004141"/>
    </source>
</evidence>
<evidence type="ECO:0000256" key="8">
    <source>
        <dbReference type="ARBA" id="ARBA00023032"/>
    </source>
</evidence>
<feature type="transmembrane region" description="Helical" evidence="11">
    <location>
        <begin position="59"/>
        <end position="88"/>
    </location>
</feature>
<name>A0A8J6ISR5_9ALTE</name>
<evidence type="ECO:0000256" key="5">
    <source>
        <dbReference type="ARBA" id="ARBA00022605"/>
    </source>
</evidence>
<evidence type="ECO:0000256" key="10">
    <source>
        <dbReference type="ARBA" id="ARBA00023192"/>
    </source>
</evidence>
<protein>
    <recommendedName>
        <fullName evidence="11">Sulfate transporter CysZ</fullName>
    </recommendedName>
</protein>
<keyword evidence="4 11" id="KW-0997">Cell inner membrane</keyword>
<dbReference type="Pfam" id="PF07264">
    <property type="entry name" value="EI24"/>
    <property type="match status" value="1"/>
</dbReference>
<dbReference type="GO" id="GO:0009675">
    <property type="term" value="F:high-affinity sulfate:proton symporter activity"/>
    <property type="evidence" value="ECO:0007669"/>
    <property type="project" value="TreeGrafter"/>
</dbReference>
<comment type="similarity">
    <text evidence="11">Belongs to the CysZ family.</text>
</comment>
<dbReference type="GO" id="GO:0005886">
    <property type="term" value="C:plasma membrane"/>
    <property type="evidence" value="ECO:0007669"/>
    <property type="project" value="UniProtKB-SubCell"/>
</dbReference>
<reference evidence="12" key="2">
    <citation type="submission" date="2020-08" db="EMBL/GenBank/DDBJ databases">
        <authorList>
            <person name="Lai Q."/>
        </authorList>
    </citation>
    <scope>NUCLEOTIDE SEQUENCE</scope>
    <source>
        <strain evidence="12">S27-2</strain>
    </source>
</reference>
<evidence type="ECO:0000256" key="9">
    <source>
        <dbReference type="ARBA" id="ARBA00023136"/>
    </source>
</evidence>